<sequence length="210" mass="23266">MSVNNVRNIYCVGWNYRLHAQELGNTVPESPIIFTKPTHALVEMTGQEIPFPADQGSLHYEAELVLVIGKAYRPGIRVDELVDRMALGLDMTLRDKQNEVKKQGRPWLSCKGFLRSALITKTLPFPGIDNLGKTEFVLQKNNQEVQRGNASLMVFAPQTLVDYIGSRYGLDAGDLIFTGTPVGVGPVNHGDHLALYWGEKQLGECTVQLG</sequence>
<accession>A0A6I3SJE6</accession>
<dbReference type="Gene3D" id="3.90.850.10">
    <property type="entry name" value="Fumarylacetoacetase-like, C-terminal domain"/>
    <property type="match status" value="1"/>
</dbReference>
<proteinExistence type="predicted"/>
<dbReference type="PANTHER" id="PTHR11820">
    <property type="entry name" value="ACYLPYRUVASE"/>
    <property type="match status" value="1"/>
</dbReference>
<dbReference type="Pfam" id="PF01557">
    <property type="entry name" value="FAA_hydrolase"/>
    <property type="match status" value="1"/>
</dbReference>
<name>A0A6I3SJE6_HELMO</name>
<dbReference type="GO" id="GO:0046872">
    <property type="term" value="F:metal ion binding"/>
    <property type="evidence" value="ECO:0007669"/>
    <property type="project" value="UniProtKB-KW"/>
</dbReference>
<organism evidence="3 4">
    <name type="scientific">Heliobacterium mobile</name>
    <name type="common">Heliobacillus mobilis</name>
    <dbReference type="NCBI Taxonomy" id="28064"/>
    <lineage>
        <taxon>Bacteria</taxon>
        <taxon>Bacillati</taxon>
        <taxon>Bacillota</taxon>
        <taxon>Clostridia</taxon>
        <taxon>Eubacteriales</taxon>
        <taxon>Heliobacteriaceae</taxon>
        <taxon>Heliobacterium</taxon>
    </lineage>
</organism>
<reference evidence="3 4" key="1">
    <citation type="submission" date="2019-11" db="EMBL/GenBank/DDBJ databases">
        <title>Whole-genome sequence of a the green, strictly anaerobic photosynthetic bacterium Heliobacillus mobilis DSM 6151.</title>
        <authorList>
            <person name="Kyndt J.A."/>
            <person name="Meyer T.E."/>
        </authorList>
    </citation>
    <scope>NUCLEOTIDE SEQUENCE [LARGE SCALE GENOMIC DNA]</scope>
    <source>
        <strain evidence="3 4">DSM 6151</strain>
    </source>
</reference>
<evidence type="ECO:0000313" key="3">
    <source>
        <dbReference type="EMBL" id="MTV48973.1"/>
    </source>
</evidence>
<dbReference type="AlphaFoldDB" id="A0A6I3SJE6"/>
<dbReference type="EMBL" id="WNKU01000007">
    <property type="protein sequence ID" value="MTV48973.1"/>
    <property type="molecule type" value="Genomic_DNA"/>
</dbReference>
<evidence type="ECO:0000313" key="4">
    <source>
        <dbReference type="Proteomes" id="UP000430670"/>
    </source>
</evidence>
<dbReference type="SUPFAM" id="SSF56529">
    <property type="entry name" value="FAH"/>
    <property type="match status" value="1"/>
</dbReference>
<dbReference type="InterPro" id="IPR036663">
    <property type="entry name" value="Fumarylacetoacetase_C_sf"/>
</dbReference>
<dbReference type="PANTHER" id="PTHR11820:SF90">
    <property type="entry name" value="FLUTATHIONE S-TRANSFERASE"/>
    <property type="match status" value="1"/>
</dbReference>
<dbReference type="InterPro" id="IPR011234">
    <property type="entry name" value="Fumarylacetoacetase-like_C"/>
</dbReference>
<dbReference type="Proteomes" id="UP000430670">
    <property type="component" value="Unassembled WGS sequence"/>
</dbReference>
<keyword evidence="1" id="KW-0479">Metal-binding</keyword>
<evidence type="ECO:0000256" key="1">
    <source>
        <dbReference type="ARBA" id="ARBA00022723"/>
    </source>
</evidence>
<keyword evidence="4" id="KW-1185">Reference proteome</keyword>
<evidence type="ECO:0000259" key="2">
    <source>
        <dbReference type="Pfam" id="PF01557"/>
    </source>
</evidence>
<comment type="caution">
    <text evidence="3">The sequence shown here is derived from an EMBL/GenBank/DDBJ whole genome shotgun (WGS) entry which is preliminary data.</text>
</comment>
<feature type="domain" description="Fumarylacetoacetase-like C-terminal" evidence="2">
    <location>
        <begin position="9"/>
        <end position="207"/>
    </location>
</feature>
<dbReference type="GO" id="GO:0018773">
    <property type="term" value="F:acetylpyruvate hydrolase activity"/>
    <property type="evidence" value="ECO:0007669"/>
    <property type="project" value="TreeGrafter"/>
</dbReference>
<gene>
    <name evidence="3" type="ORF">GJ688_08270</name>
</gene>
<keyword evidence="3" id="KW-0378">Hydrolase</keyword>
<protein>
    <submittedName>
        <fullName evidence="3">FAA hydrolase family protein</fullName>
    </submittedName>
</protein>